<dbReference type="FunFam" id="2.10.25.10:FF:000123">
    <property type="entry name" value="Crumbs homolog 1 (Drosophila)"/>
    <property type="match status" value="1"/>
</dbReference>
<dbReference type="PRINTS" id="PR00010">
    <property type="entry name" value="EGFBLOOD"/>
</dbReference>
<keyword evidence="8" id="KW-0677">Repeat</keyword>
<comment type="caution">
    <text evidence="16">Lacks conserved residue(s) required for the propagation of feature annotation.</text>
</comment>
<keyword evidence="4" id="KW-0597">Phosphoprotein</keyword>
<dbReference type="Pfam" id="PF00041">
    <property type="entry name" value="fn3"/>
    <property type="match status" value="3"/>
</dbReference>
<evidence type="ECO:0000256" key="3">
    <source>
        <dbReference type="ARBA" id="ARBA00022536"/>
    </source>
</evidence>
<dbReference type="PROSITE" id="PS50853">
    <property type="entry name" value="FN3"/>
    <property type="match status" value="3"/>
</dbReference>
<dbReference type="PANTHER" id="PTHR24049">
    <property type="entry name" value="CRUMBS FAMILY MEMBER"/>
    <property type="match status" value="1"/>
</dbReference>
<evidence type="ECO:0000256" key="13">
    <source>
        <dbReference type="ARBA" id="ARBA00023136"/>
    </source>
</evidence>
<dbReference type="SUPFAM" id="SSF49265">
    <property type="entry name" value="Fibronectin type III"/>
    <property type="match status" value="2"/>
</dbReference>
<feature type="disulfide bond" evidence="16">
    <location>
        <begin position="507"/>
        <end position="516"/>
    </location>
</feature>
<dbReference type="PROSITE" id="PS01187">
    <property type="entry name" value="EGF_CA"/>
    <property type="match status" value="3"/>
</dbReference>
<comment type="subcellular location">
    <subcellularLocation>
        <location evidence="1">Membrane</location>
        <topology evidence="1">Single-pass type I membrane protein</topology>
    </subcellularLocation>
</comment>
<dbReference type="PROSITE" id="PS01186">
    <property type="entry name" value="EGF_2"/>
    <property type="match status" value="6"/>
</dbReference>
<keyword evidence="5 17" id="KW-0768">Sushi</keyword>
<feature type="domain" description="EGF-like" evidence="19">
    <location>
        <begin position="237"/>
        <end position="273"/>
    </location>
</feature>
<keyword evidence="3 16" id="KW-0245">EGF-like domain</keyword>
<feature type="domain" description="Sushi" evidence="21">
    <location>
        <begin position="607"/>
        <end position="664"/>
    </location>
</feature>
<organism evidence="23 24">
    <name type="scientific">Cyprinus carpio</name>
    <name type="common">Common carp</name>
    <dbReference type="NCBI Taxonomy" id="7962"/>
    <lineage>
        <taxon>Eukaryota</taxon>
        <taxon>Metazoa</taxon>
        <taxon>Chordata</taxon>
        <taxon>Craniata</taxon>
        <taxon>Vertebrata</taxon>
        <taxon>Euteleostomi</taxon>
        <taxon>Actinopterygii</taxon>
        <taxon>Neopterygii</taxon>
        <taxon>Teleostei</taxon>
        <taxon>Ostariophysi</taxon>
        <taxon>Cypriniformes</taxon>
        <taxon>Cyprinidae</taxon>
        <taxon>Cyprininae</taxon>
        <taxon>Cyprinus</taxon>
    </lineage>
</organism>
<keyword evidence="13" id="KW-0472">Membrane</keyword>
<dbReference type="FunFam" id="2.10.25.10:FF:000057">
    <property type="entry name" value="protocadherin Fat 1 isoform X2"/>
    <property type="match status" value="1"/>
</dbReference>
<dbReference type="Gene3D" id="2.10.25.10">
    <property type="entry name" value="Laminin"/>
    <property type="match status" value="12"/>
</dbReference>
<feature type="domain" description="EGF-like" evidence="19">
    <location>
        <begin position="194"/>
        <end position="235"/>
    </location>
</feature>
<dbReference type="GO" id="GO:0005509">
    <property type="term" value="F:calcium ion binding"/>
    <property type="evidence" value="ECO:0007669"/>
    <property type="project" value="InterPro"/>
</dbReference>
<dbReference type="FunFam" id="2.10.25.10:FF:000255">
    <property type="entry name" value="Sushi, nidogen and EGF-like domains 1"/>
    <property type="match status" value="1"/>
</dbReference>
<dbReference type="FunFam" id="2.10.25.10:FF:000239">
    <property type="entry name" value="Sushi, nidogen and EGF-like domain-containing protein 1"/>
    <property type="match status" value="1"/>
</dbReference>
<evidence type="ECO:0000256" key="5">
    <source>
        <dbReference type="ARBA" id="ARBA00022659"/>
    </source>
</evidence>
<dbReference type="SMART" id="SM00060">
    <property type="entry name" value="FN3"/>
    <property type="match status" value="3"/>
</dbReference>
<dbReference type="PANTHER" id="PTHR24049:SF22">
    <property type="entry name" value="DROSOPHILA CRUMBS HOMOLOG"/>
    <property type="match status" value="1"/>
</dbReference>
<evidence type="ECO:0000256" key="11">
    <source>
        <dbReference type="ARBA" id="ARBA00022976"/>
    </source>
</evidence>
<keyword evidence="12" id="KW-1133">Transmembrane helix</keyword>
<keyword evidence="7 18" id="KW-0732">Signal</keyword>
<feature type="domain" description="EGF-like" evidence="19">
    <location>
        <begin position="739"/>
        <end position="774"/>
    </location>
</feature>
<dbReference type="GO" id="GO:0016358">
    <property type="term" value="P:dendrite development"/>
    <property type="evidence" value="ECO:0007669"/>
    <property type="project" value="UniProtKB-ARBA"/>
</dbReference>
<dbReference type="FunFam" id="2.10.25.10:FF:000172">
    <property type="entry name" value="FAT atypical cadherin 3"/>
    <property type="match status" value="1"/>
</dbReference>
<dbReference type="GO" id="GO:0009887">
    <property type="term" value="P:animal organ morphogenesis"/>
    <property type="evidence" value="ECO:0007669"/>
    <property type="project" value="UniProtKB-ARBA"/>
</dbReference>
<feature type="disulfide bond" evidence="16">
    <location>
        <begin position="690"/>
        <end position="699"/>
    </location>
</feature>
<dbReference type="InterPro" id="IPR001881">
    <property type="entry name" value="EGF-like_Ca-bd_dom"/>
</dbReference>
<keyword evidence="9" id="KW-0221">Differentiation</keyword>
<evidence type="ECO:0000256" key="17">
    <source>
        <dbReference type="PROSITE-ProRule" id="PRU00302"/>
    </source>
</evidence>
<feature type="chain" id="PRO_5034594980" evidence="18">
    <location>
        <begin position="24"/>
        <end position="1271"/>
    </location>
</feature>
<feature type="disulfide bond" evidence="16">
    <location>
        <begin position="764"/>
        <end position="773"/>
    </location>
</feature>
<keyword evidence="2" id="KW-0217">Developmental protein</keyword>
<feature type="domain" description="EGF-like" evidence="19">
    <location>
        <begin position="702"/>
        <end position="738"/>
    </location>
</feature>
<dbReference type="InterPro" id="IPR018097">
    <property type="entry name" value="EGF_Ca-bd_CS"/>
</dbReference>
<accession>A0A8C2GSL6</accession>
<dbReference type="InterPro" id="IPR003961">
    <property type="entry name" value="FN3_dom"/>
</dbReference>
<dbReference type="FunFam" id="2.10.25.10:FF:000122">
    <property type="entry name" value="Protein crumbs homolog 2"/>
    <property type="match status" value="1"/>
</dbReference>
<dbReference type="GO" id="GO:0043005">
    <property type="term" value="C:neuron projection"/>
    <property type="evidence" value="ECO:0007669"/>
    <property type="project" value="UniProtKB-ARBA"/>
</dbReference>
<keyword evidence="6" id="KW-0812">Transmembrane</keyword>
<name>A0A8C2GSL6_CYPCA</name>
<feature type="domain" description="Fibronectin type-III" evidence="20">
    <location>
        <begin position="875"/>
        <end position="973"/>
    </location>
</feature>
<dbReference type="InterPro" id="IPR013032">
    <property type="entry name" value="EGF-like_CS"/>
</dbReference>
<evidence type="ECO:0000256" key="4">
    <source>
        <dbReference type="ARBA" id="ARBA00022553"/>
    </source>
</evidence>
<feature type="domain" description="Fibronectin type-III" evidence="20">
    <location>
        <begin position="779"/>
        <end position="874"/>
    </location>
</feature>
<feature type="disulfide bond" evidence="16">
    <location>
        <begin position="423"/>
        <end position="432"/>
    </location>
</feature>
<feature type="disulfide bond" evidence="16">
    <location>
        <begin position="263"/>
        <end position="272"/>
    </location>
</feature>
<evidence type="ECO:0000256" key="6">
    <source>
        <dbReference type="ARBA" id="ARBA00022692"/>
    </source>
</evidence>
<dbReference type="PROSITE" id="PS50026">
    <property type="entry name" value="EGF_3"/>
    <property type="match status" value="12"/>
</dbReference>
<dbReference type="InterPro" id="IPR000152">
    <property type="entry name" value="EGF-type_Asp/Asn_hydroxyl_site"/>
</dbReference>
<dbReference type="FunFam" id="2.10.25.10:FF:000308">
    <property type="entry name" value="Sushi, nidogen and EGF like domains 1"/>
    <property type="match status" value="1"/>
</dbReference>
<keyword evidence="11" id="KW-0914">Notch signaling pathway</keyword>
<feature type="disulfide bond" evidence="16">
    <location>
        <begin position="546"/>
        <end position="555"/>
    </location>
</feature>
<dbReference type="Pfam" id="PF00008">
    <property type="entry name" value="EGF"/>
    <property type="match status" value="8"/>
</dbReference>
<dbReference type="SUPFAM" id="SSF57535">
    <property type="entry name" value="Complement control module/SCR domain"/>
    <property type="match status" value="1"/>
</dbReference>
<keyword evidence="10" id="KW-0832">Ubl conjugation</keyword>
<dbReference type="GO" id="GO:0007160">
    <property type="term" value="P:cell-matrix adhesion"/>
    <property type="evidence" value="ECO:0007669"/>
    <property type="project" value="InterPro"/>
</dbReference>
<evidence type="ECO:0000256" key="9">
    <source>
        <dbReference type="ARBA" id="ARBA00022782"/>
    </source>
</evidence>
<feature type="domain" description="EGF-like" evidence="19">
    <location>
        <begin position="520"/>
        <end position="556"/>
    </location>
</feature>
<dbReference type="SUPFAM" id="SSF57196">
    <property type="entry name" value="EGF/Laminin"/>
    <property type="match status" value="12"/>
</dbReference>
<feature type="domain" description="EGF-like" evidence="19">
    <location>
        <begin position="559"/>
        <end position="595"/>
    </location>
</feature>
<protein>
    <submittedName>
        <fullName evidence="23">Sushi, nidogen and EGF-like domains 1</fullName>
    </submittedName>
</protein>
<dbReference type="InterPro" id="IPR035976">
    <property type="entry name" value="Sushi/SCR/CCP_sf"/>
</dbReference>
<feature type="domain" description="Fibronectin type-III" evidence="20">
    <location>
        <begin position="974"/>
        <end position="1066"/>
    </location>
</feature>
<dbReference type="Ensembl" id="ENSCCRT00015119565.1">
    <property type="protein sequence ID" value="ENSCCRP00015115899.1"/>
    <property type="gene ID" value="ENSCCRG00015045776.1"/>
</dbReference>
<dbReference type="SMART" id="SM00181">
    <property type="entry name" value="EGF"/>
    <property type="match status" value="14"/>
</dbReference>
<dbReference type="GO" id="GO:0048667">
    <property type="term" value="P:cell morphogenesis involved in neuron differentiation"/>
    <property type="evidence" value="ECO:0007669"/>
    <property type="project" value="UniProtKB-ARBA"/>
</dbReference>
<dbReference type="PROSITE" id="PS50923">
    <property type="entry name" value="SUSHI"/>
    <property type="match status" value="1"/>
</dbReference>
<dbReference type="SMART" id="SM00539">
    <property type="entry name" value="NIDO"/>
    <property type="match status" value="1"/>
</dbReference>
<proteinExistence type="predicted"/>
<feature type="disulfide bond" evidence="17">
    <location>
        <begin position="635"/>
        <end position="662"/>
    </location>
</feature>
<feature type="domain" description="NIDO" evidence="22">
    <location>
        <begin position="38"/>
        <end position="184"/>
    </location>
</feature>
<dbReference type="InterPro" id="IPR051022">
    <property type="entry name" value="Notch_Cell-Fate_Det"/>
</dbReference>
<dbReference type="CDD" id="cd00063">
    <property type="entry name" value="FN3"/>
    <property type="match status" value="3"/>
</dbReference>
<dbReference type="FunFam" id="2.10.25.10:FF:000327">
    <property type="entry name" value="neurogenic locus notch homolog protein 4"/>
    <property type="match status" value="1"/>
</dbReference>
<dbReference type="PROSITE" id="PS00022">
    <property type="entry name" value="EGF_1"/>
    <property type="match status" value="11"/>
</dbReference>
<dbReference type="Gene3D" id="2.60.40.10">
    <property type="entry name" value="Immunoglobulins"/>
    <property type="match status" value="3"/>
</dbReference>
<dbReference type="InterPro" id="IPR003886">
    <property type="entry name" value="NIDO_dom"/>
</dbReference>
<keyword evidence="14 16" id="KW-1015">Disulfide bond</keyword>
<dbReference type="CDD" id="cd00054">
    <property type="entry name" value="EGF_CA"/>
    <property type="match status" value="12"/>
</dbReference>
<evidence type="ECO:0000256" key="8">
    <source>
        <dbReference type="ARBA" id="ARBA00022737"/>
    </source>
</evidence>
<dbReference type="CDD" id="cd00033">
    <property type="entry name" value="CCP"/>
    <property type="match status" value="1"/>
</dbReference>
<evidence type="ECO:0000259" key="21">
    <source>
        <dbReference type="PROSITE" id="PS50923"/>
    </source>
</evidence>
<evidence type="ECO:0000256" key="2">
    <source>
        <dbReference type="ARBA" id="ARBA00022473"/>
    </source>
</evidence>
<feature type="domain" description="EGF-like" evidence="19">
    <location>
        <begin position="481"/>
        <end position="517"/>
    </location>
</feature>
<sequence>MRWLRRLVLSMCMFLILLHGVELAVPLEEFYPFGLDEGDSQTIEQDDGGSGLVAISVAFPFFGEQHIGLYVNNNGLVSFLREDTFFGGSSITPVNTFQVVLITDGELSFTIFHYHNISWTTGMHATSGGDLAGLGGIAAQAGFNAGDGRRYFNIPGSRTDDIVEVETTTNVGYPGRWVFRIDDSQVQVGSCNDSASVCANLRPCQNGGCCIDDCITGNPSFTCSCLAGFTGRRCQIEVDECSSYPCQNGGTCVDKINHFICLCPVGFIGTTCETDIDECQEPPCLNGAQCIQGVGNFTCVCQAGYTGFLCESDINECASTPCLNGGVCEDLVNNYTCACTTNFTGSHCETELVVMENSSTTDAANQTVSCDGENCEKRQICEYIGSGNYNCTCTPGYYGDDCEEECPCQNGGVCVDVNGTCECPTGFTGLYCQFEVTQTPCSNNRPCPDGGPCLEYGGTYLCTCQTGVDFDHKDFYPYVQPRSACDSLPCQNGGYCYERDGGYICECKHGYRGKHCERVRLSICASSPCRNGGTCKEEADSYRCVCPYRFTGKHCEVGKPDPCASSPCLNGGTCFHYIGKYKCECSASFVGRHCEINRGSNPTLEGLDCGHPVKVKHAEVQYSSTTPGSMALYSCHPGYTPLPRATQSICSSQGSWSQPPVCEEINECLSQPCMNGGTCRDRVASYLCECEDGFSGQRCQTDIDECLSEPCKHGGTCEDQPGSYFCHCQQGYAGQDLENPCVLQPCGNRGVCWSDRRGNYSCACRVGHTGRDCERDLLPPSGLHVLRVEENEVELRWDQSDATQNLISGFAVAFAPVGRGPRKTDFLKKQHSTYVLQGLNPGQLYNISTFSVKRNTNSNDISQPAFALIRTRPRKVEQLEVVDVSSSQVWLRWLVHVGRHVAVSQVRVSLVPADGSGPRTAVLNSNVTEYSFSTLLPGQMYTVDVVTQSGLRPEDLPSTSKSAGPLHFWTRPLPPQNLSLSHITITSARITWDHHPRNLPDGFVVNITRGLSTRSRYLPDGSLGTYTLRDLIPGQHYRLALTAVRKMGQDNFQSVPQHLAFTTRESPIFKITGGQESQTGQTLTQVQDGGTDDHTELLEEPQRYTELIDGRGRITAKFTNLPQKTIRHRTKPEPPIKLEKMEETTNKISLALEIPEEATKSKSESSQDCRTQPCQNGGTCAQINESLSCNCAAGFKGRRCELYCQRVSHPCTRLYSETKSVPVWEDGVCHYLYKRTYKVQQDVCFREICEPLLPKKVLPKTPNRRTQKQQQ</sequence>
<feature type="disulfide bond" evidence="16">
    <location>
        <begin position="1191"/>
        <end position="1200"/>
    </location>
</feature>
<evidence type="ECO:0000256" key="14">
    <source>
        <dbReference type="ARBA" id="ARBA00023157"/>
    </source>
</evidence>
<feature type="domain" description="EGF-like" evidence="19">
    <location>
        <begin position="398"/>
        <end position="433"/>
    </location>
</feature>
<feature type="disulfide bond" evidence="16">
    <location>
        <begin position="585"/>
        <end position="594"/>
    </location>
</feature>
<dbReference type="Proteomes" id="UP000694700">
    <property type="component" value="Unplaced"/>
</dbReference>
<feature type="disulfide bond" evidence="16">
    <location>
        <begin position="301"/>
        <end position="310"/>
    </location>
</feature>
<evidence type="ECO:0000259" key="19">
    <source>
        <dbReference type="PROSITE" id="PS50026"/>
    </source>
</evidence>
<reference evidence="23" key="1">
    <citation type="submission" date="2025-08" db="UniProtKB">
        <authorList>
            <consortium name="Ensembl"/>
        </authorList>
    </citation>
    <scope>IDENTIFICATION</scope>
</reference>
<evidence type="ECO:0000256" key="15">
    <source>
        <dbReference type="ARBA" id="ARBA00023180"/>
    </source>
</evidence>
<dbReference type="InterPro" id="IPR000742">
    <property type="entry name" value="EGF"/>
</dbReference>
<feature type="domain" description="EGF-like" evidence="19">
    <location>
        <begin position="1165"/>
        <end position="1201"/>
    </location>
</feature>
<dbReference type="GO" id="GO:0007219">
    <property type="term" value="P:Notch signaling pathway"/>
    <property type="evidence" value="ECO:0007669"/>
    <property type="project" value="UniProtKB-KW"/>
</dbReference>
<dbReference type="PROSITE" id="PS00010">
    <property type="entry name" value="ASX_HYDROXYL"/>
    <property type="match status" value="4"/>
</dbReference>
<evidence type="ECO:0000256" key="1">
    <source>
        <dbReference type="ARBA" id="ARBA00004479"/>
    </source>
</evidence>
<dbReference type="SMART" id="SM00032">
    <property type="entry name" value="CCP"/>
    <property type="match status" value="1"/>
</dbReference>
<dbReference type="InterPro" id="IPR036116">
    <property type="entry name" value="FN3_sf"/>
</dbReference>
<dbReference type="FunFam" id="2.10.25.10:FF:000368">
    <property type="entry name" value="Delta-like 3 (Drosophila), isoform CRA_b"/>
    <property type="match status" value="1"/>
</dbReference>
<feature type="disulfide bond" evidence="16">
    <location>
        <begin position="339"/>
        <end position="348"/>
    </location>
</feature>
<dbReference type="FunFam" id="2.10.25.10:FF:000213">
    <property type="entry name" value="sushi, nidogen and EGF-like domain-containing protein 1"/>
    <property type="match status" value="1"/>
</dbReference>
<feature type="domain" description="EGF-like" evidence="19">
    <location>
        <begin position="275"/>
        <end position="311"/>
    </location>
</feature>
<dbReference type="GO" id="GO:0016020">
    <property type="term" value="C:membrane"/>
    <property type="evidence" value="ECO:0007669"/>
    <property type="project" value="UniProtKB-SubCell"/>
</dbReference>
<dbReference type="FunFam" id="2.60.40.10:FF:000633">
    <property type="entry name" value="Sushi, nidogen and EGF like domains 1"/>
    <property type="match status" value="1"/>
</dbReference>
<evidence type="ECO:0000256" key="16">
    <source>
        <dbReference type="PROSITE-ProRule" id="PRU00076"/>
    </source>
</evidence>
<feature type="domain" description="EGF-like" evidence="19">
    <location>
        <begin position="664"/>
        <end position="700"/>
    </location>
</feature>
<dbReference type="GO" id="GO:0001764">
    <property type="term" value="P:neuron migration"/>
    <property type="evidence" value="ECO:0007669"/>
    <property type="project" value="UniProtKB-ARBA"/>
</dbReference>
<evidence type="ECO:0000256" key="12">
    <source>
        <dbReference type="ARBA" id="ARBA00022989"/>
    </source>
</evidence>
<dbReference type="FunFam" id="2.10.25.10:FF:000143">
    <property type="entry name" value="Protein crumbs 1"/>
    <property type="match status" value="1"/>
</dbReference>
<dbReference type="Pfam" id="PF12661">
    <property type="entry name" value="hEGF"/>
    <property type="match status" value="2"/>
</dbReference>
<evidence type="ECO:0000313" key="24">
    <source>
        <dbReference type="Proteomes" id="UP000694700"/>
    </source>
</evidence>
<evidence type="ECO:0000313" key="23">
    <source>
        <dbReference type="Ensembl" id="ENSCCRP00015115899.1"/>
    </source>
</evidence>
<evidence type="ECO:0000256" key="18">
    <source>
        <dbReference type="SAM" id="SignalP"/>
    </source>
</evidence>
<keyword evidence="15" id="KW-0325">Glycoprotein</keyword>
<dbReference type="GO" id="GO:0050877">
    <property type="term" value="P:nervous system process"/>
    <property type="evidence" value="ECO:0007669"/>
    <property type="project" value="UniProtKB-ARBA"/>
</dbReference>
<dbReference type="SMART" id="SM00179">
    <property type="entry name" value="EGF_CA"/>
    <property type="match status" value="12"/>
</dbReference>
<dbReference type="PROSITE" id="PS51220">
    <property type="entry name" value="NIDO"/>
    <property type="match status" value="1"/>
</dbReference>
<feature type="domain" description="EGF-like" evidence="19">
    <location>
        <begin position="313"/>
        <end position="349"/>
    </location>
</feature>
<dbReference type="AlphaFoldDB" id="A0A8C2GSL6"/>
<evidence type="ECO:0000259" key="20">
    <source>
        <dbReference type="PROSITE" id="PS50853"/>
    </source>
</evidence>
<dbReference type="InterPro" id="IPR013783">
    <property type="entry name" value="Ig-like_fold"/>
</dbReference>
<evidence type="ECO:0000256" key="10">
    <source>
        <dbReference type="ARBA" id="ARBA00022843"/>
    </source>
</evidence>
<dbReference type="InterPro" id="IPR000436">
    <property type="entry name" value="Sushi_SCR_CCP_dom"/>
</dbReference>
<dbReference type="Pfam" id="PF06119">
    <property type="entry name" value="NIDO"/>
    <property type="match status" value="1"/>
</dbReference>
<evidence type="ECO:0000259" key="22">
    <source>
        <dbReference type="PROSITE" id="PS51220"/>
    </source>
</evidence>
<dbReference type="GO" id="GO:0031012">
    <property type="term" value="C:extracellular matrix"/>
    <property type="evidence" value="ECO:0007669"/>
    <property type="project" value="UniProtKB-ARBA"/>
</dbReference>
<feature type="signal peptide" evidence="18">
    <location>
        <begin position="1"/>
        <end position="23"/>
    </location>
</feature>
<feature type="disulfide bond" evidence="16">
    <location>
        <begin position="225"/>
        <end position="234"/>
    </location>
</feature>
<evidence type="ECO:0000256" key="7">
    <source>
        <dbReference type="ARBA" id="ARBA00022729"/>
    </source>
</evidence>
<dbReference type="GO" id="GO:0048646">
    <property type="term" value="P:anatomical structure formation involved in morphogenesis"/>
    <property type="evidence" value="ECO:0007669"/>
    <property type="project" value="UniProtKB-ARBA"/>
</dbReference>